<proteinExistence type="predicted"/>
<protein>
    <submittedName>
        <fullName evidence="1">Uncharacterized protein</fullName>
    </submittedName>
</protein>
<comment type="caution">
    <text evidence="1">The sequence shown here is derived from an EMBL/GenBank/DDBJ whole genome shotgun (WGS) entry which is preliminary data.</text>
</comment>
<dbReference type="AlphaFoldDB" id="A0A0F9NIX9"/>
<accession>A0A0F9NIX9</accession>
<gene>
    <name evidence="1" type="ORF">LCGC14_0945160</name>
</gene>
<dbReference type="EMBL" id="LAZR01003329">
    <property type="protein sequence ID" value="KKN19490.1"/>
    <property type="molecule type" value="Genomic_DNA"/>
</dbReference>
<organism evidence="1">
    <name type="scientific">marine sediment metagenome</name>
    <dbReference type="NCBI Taxonomy" id="412755"/>
    <lineage>
        <taxon>unclassified sequences</taxon>
        <taxon>metagenomes</taxon>
        <taxon>ecological metagenomes</taxon>
    </lineage>
</organism>
<evidence type="ECO:0000313" key="1">
    <source>
        <dbReference type="EMBL" id="KKN19490.1"/>
    </source>
</evidence>
<sequence>MGRLNESARIRARHYHKVICENISFSSSHLNEDYYSHYCPTVKPTTDRCQIKIKSALFY</sequence>
<reference evidence="1" key="1">
    <citation type="journal article" date="2015" name="Nature">
        <title>Complex archaea that bridge the gap between prokaryotes and eukaryotes.</title>
        <authorList>
            <person name="Spang A."/>
            <person name="Saw J.H."/>
            <person name="Jorgensen S.L."/>
            <person name="Zaremba-Niedzwiedzka K."/>
            <person name="Martijn J."/>
            <person name="Lind A.E."/>
            <person name="van Eijk R."/>
            <person name="Schleper C."/>
            <person name="Guy L."/>
            <person name="Ettema T.J."/>
        </authorList>
    </citation>
    <scope>NUCLEOTIDE SEQUENCE</scope>
</reference>
<name>A0A0F9NIX9_9ZZZZ</name>